<evidence type="ECO:0000259" key="1">
    <source>
        <dbReference type="PROSITE" id="PS50181"/>
    </source>
</evidence>
<dbReference type="InterPro" id="IPR036047">
    <property type="entry name" value="F-box-like_dom_sf"/>
</dbReference>
<gene>
    <name evidence="2" type="ORF">M8C21_009689</name>
</gene>
<dbReference type="EMBL" id="JAMZMK010010329">
    <property type="protein sequence ID" value="KAI7732028.1"/>
    <property type="molecule type" value="Genomic_DNA"/>
</dbReference>
<dbReference type="Gene3D" id="1.20.1280.50">
    <property type="match status" value="1"/>
</dbReference>
<dbReference type="Pfam" id="PF12937">
    <property type="entry name" value="F-box-like"/>
    <property type="match status" value="1"/>
</dbReference>
<dbReference type="SMART" id="SM00256">
    <property type="entry name" value="FBOX"/>
    <property type="match status" value="1"/>
</dbReference>
<dbReference type="InterPro" id="IPR001810">
    <property type="entry name" value="F-box_dom"/>
</dbReference>
<keyword evidence="3" id="KW-1185">Reference proteome</keyword>
<dbReference type="CDD" id="cd22162">
    <property type="entry name" value="F-box_AtSKIP3-like"/>
    <property type="match status" value="1"/>
</dbReference>
<dbReference type="PANTHER" id="PTHR32278">
    <property type="entry name" value="F-BOX DOMAIN-CONTAINING PROTEIN"/>
    <property type="match status" value="1"/>
</dbReference>
<reference evidence="2" key="1">
    <citation type="submission" date="2022-06" db="EMBL/GenBank/DDBJ databases">
        <title>Uncovering the hologenomic basis of an extraordinary plant invasion.</title>
        <authorList>
            <person name="Bieker V.C."/>
            <person name="Martin M.D."/>
            <person name="Gilbert T."/>
            <person name="Hodgins K."/>
            <person name="Battlay P."/>
            <person name="Petersen B."/>
            <person name="Wilson J."/>
        </authorList>
    </citation>
    <scope>NUCLEOTIDE SEQUENCE</scope>
    <source>
        <strain evidence="2">AA19_3_7</strain>
        <tissue evidence="2">Leaf</tissue>
    </source>
</reference>
<evidence type="ECO:0000313" key="3">
    <source>
        <dbReference type="Proteomes" id="UP001206925"/>
    </source>
</evidence>
<protein>
    <recommendedName>
        <fullName evidence="1">F-box domain-containing protein</fullName>
    </recommendedName>
</protein>
<organism evidence="2 3">
    <name type="scientific">Ambrosia artemisiifolia</name>
    <name type="common">Common ragweed</name>
    <dbReference type="NCBI Taxonomy" id="4212"/>
    <lineage>
        <taxon>Eukaryota</taxon>
        <taxon>Viridiplantae</taxon>
        <taxon>Streptophyta</taxon>
        <taxon>Embryophyta</taxon>
        <taxon>Tracheophyta</taxon>
        <taxon>Spermatophyta</taxon>
        <taxon>Magnoliopsida</taxon>
        <taxon>eudicotyledons</taxon>
        <taxon>Gunneridae</taxon>
        <taxon>Pentapetalae</taxon>
        <taxon>asterids</taxon>
        <taxon>campanulids</taxon>
        <taxon>Asterales</taxon>
        <taxon>Asteraceae</taxon>
        <taxon>Asteroideae</taxon>
        <taxon>Heliantheae alliance</taxon>
        <taxon>Heliantheae</taxon>
        <taxon>Ambrosia</taxon>
    </lineage>
</organism>
<dbReference type="InterPro" id="IPR025886">
    <property type="entry name" value="PP2-like"/>
</dbReference>
<accession>A0AAD5G9E6</accession>
<dbReference type="Pfam" id="PF14299">
    <property type="entry name" value="PP2"/>
    <property type="match status" value="2"/>
</dbReference>
<comment type="caution">
    <text evidence="2">The sequence shown here is derived from an EMBL/GenBank/DDBJ whole genome shotgun (WGS) entry which is preliminary data.</text>
</comment>
<dbReference type="SUPFAM" id="SSF81383">
    <property type="entry name" value="F-box domain"/>
    <property type="match status" value="1"/>
</dbReference>
<proteinExistence type="predicted"/>
<feature type="domain" description="F-box" evidence="1">
    <location>
        <begin position="7"/>
        <end position="53"/>
    </location>
</feature>
<dbReference type="AlphaFoldDB" id="A0AAD5G9E6"/>
<dbReference type="PROSITE" id="PS50181">
    <property type="entry name" value="FBOX"/>
    <property type="match status" value="1"/>
</dbReference>
<name>A0AAD5G9E6_AMBAR</name>
<dbReference type="PANTHER" id="PTHR32278:SF61">
    <property type="entry name" value="F-BOX DOMAIN, PHLOEM PROTEIN 2-LIKE PROTEIN-RELATED"/>
    <property type="match status" value="1"/>
</dbReference>
<evidence type="ECO:0000313" key="2">
    <source>
        <dbReference type="EMBL" id="KAI7732028.1"/>
    </source>
</evidence>
<sequence>MTESNNVPTISDLPEGCVTDILSMTSPRDACRAASISKSFNSAADSDSVWERFLPTDYLEVIARAVSPVVFETKKQLYHLLSESYVLLDQGYLGLKLDRESGRKCYMLGARNLSIAWGNDTRYWEWGHVPESRSPSFRHFTCVKGADQVLGTGVKFADVGILRNVWWLDIQGRIASAMLSPKTTYVAYLVFRTTRESWGLSAPGKTIISFGGVRKETVNVFLQQPRTRGRPRTEAHTWALRNDGWMELELGEFYCDDGDEGEVEMGFQEHHEYKGGLILEGIEIRPK</sequence>
<dbReference type="Proteomes" id="UP001206925">
    <property type="component" value="Unassembled WGS sequence"/>
</dbReference>